<feature type="domain" description="MobA-like NTP transferase" evidence="10">
    <location>
        <begin position="183"/>
        <end position="338"/>
    </location>
</feature>
<dbReference type="AlphaFoldDB" id="A0A317T833"/>
<comment type="catalytic activity">
    <reaction evidence="8">
        <text>Mo-molybdopterin + GTP + H(+) = Mo-molybdopterin guanine dinucleotide + diphosphate</text>
        <dbReference type="Rhea" id="RHEA:34243"/>
        <dbReference type="ChEBI" id="CHEBI:15378"/>
        <dbReference type="ChEBI" id="CHEBI:33019"/>
        <dbReference type="ChEBI" id="CHEBI:37565"/>
        <dbReference type="ChEBI" id="CHEBI:71302"/>
        <dbReference type="ChEBI" id="CHEBI:71310"/>
        <dbReference type="EC" id="2.7.7.77"/>
    </reaction>
</comment>
<keyword evidence="11" id="KW-0548">Nucleotidyltransferase</keyword>
<evidence type="ECO:0000313" key="12">
    <source>
        <dbReference type="Proteomes" id="UP000246278"/>
    </source>
</evidence>
<dbReference type="PANTHER" id="PTHR19136:SF81">
    <property type="entry name" value="MOLYBDENUM COFACTOR GUANYLYLTRANSFERASE"/>
    <property type="match status" value="1"/>
</dbReference>
<keyword evidence="4 8" id="KW-0547">Nucleotide-binding</keyword>
<feature type="binding site" evidence="8">
    <location>
        <position position="274"/>
    </location>
    <ligand>
        <name>GTP</name>
        <dbReference type="ChEBI" id="CHEBI:37565"/>
    </ligand>
</feature>
<dbReference type="GO" id="GO:0006777">
    <property type="term" value="P:Mo-molybdopterin cofactor biosynthetic process"/>
    <property type="evidence" value="ECO:0007669"/>
    <property type="project" value="UniProtKB-KW"/>
</dbReference>
<dbReference type="OrthoDB" id="9788394at2"/>
<keyword evidence="1 8" id="KW-0963">Cytoplasm</keyword>
<dbReference type="PANTHER" id="PTHR19136">
    <property type="entry name" value="MOLYBDENUM COFACTOR GUANYLYLTRANSFERASE"/>
    <property type="match status" value="1"/>
</dbReference>
<evidence type="ECO:0000256" key="3">
    <source>
        <dbReference type="ARBA" id="ARBA00022723"/>
    </source>
</evidence>
<dbReference type="GO" id="GO:0046872">
    <property type="term" value="F:metal ion binding"/>
    <property type="evidence" value="ECO:0007669"/>
    <property type="project" value="UniProtKB-KW"/>
</dbReference>
<dbReference type="CDD" id="cd02503">
    <property type="entry name" value="MobA"/>
    <property type="match status" value="1"/>
</dbReference>
<evidence type="ECO:0000313" key="11">
    <source>
        <dbReference type="EMBL" id="PWW82873.1"/>
    </source>
</evidence>
<protein>
    <recommendedName>
        <fullName evidence="8">Probable molybdenum cofactor guanylyltransferase</fullName>
        <shortName evidence="8">MoCo guanylyltransferase</shortName>
        <ecNumber evidence="8">2.7.7.77</ecNumber>
    </recommendedName>
    <alternativeName>
        <fullName evidence="8">GTP:molybdopterin guanylyltransferase</fullName>
    </alternativeName>
    <alternativeName>
        <fullName evidence="8">Mo-MPT guanylyltransferase</fullName>
    </alternativeName>
    <alternativeName>
        <fullName evidence="8">Molybdopterin guanylyltransferase</fullName>
    </alternativeName>
    <alternativeName>
        <fullName evidence="8">Molybdopterin-guanine dinucleotide synthase</fullName>
        <shortName evidence="8">MGD synthase</shortName>
    </alternativeName>
</protein>
<feature type="binding site" evidence="8">
    <location>
        <position position="274"/>
    </location>
    <ligand>
        <name>Mg(2+)</name>
        <dbReference type="ChEBI" id="CHEBI:18420"/>
    </ligand>
</feature>
<comment type="domain">
    <text evidence="8">The N-terminal domain determines nucleotide recognition and specific binding, while the C-terminal domain determines the specific binding to the target protein.</text>
</comment>
<evidence type="ECO:0000256" key="1">
    <source>
        <dbReference type="ARBA" id="ARBA00022490"/>
    </source>
</evidence>
<dbReference type="InterPro" id="IPR025877">
    <property type="entry name" value="MobA-like_NTP_Trfase"/>
</dbReference>
<feature type="domain" description="Molybdopterin-guanine dinucleotide biosynthesis protein B (MobB)" evidence="9">
    <location>
        <begin position="14"/>
        <end position="140"/>
    </location>
</feature>
<dbReference type="Gene3D" id="3.90.550.10">
    <property type="entry name" value="Spore Coat Polysaccharide Biosynthesis Protein SpsA, Chain A"/>
    <property type="match status" value="1"/>
</dbReference>
<dbReference type="NCBIfam" id="TIGR00176">
    <property type="entry name" value="mobB"/>
    <property type="match status" value="1"/>
</dbReference>
<keyword evidence="6 8" id="KW-0342">GTP-binding</keyword>
<dbReference type="EC" id="2.7.7.77" evidence="8"/>
<proteinExistence type="inferred from homology"/>
<dbReference type="Proteomes" id="UP000246278">
    <property type="component" value="Unassembled WGS sequence"/>
</dbReference>
<gene>
    <name evidence="8" type="primary">mobA</name>
    <name evidence="11" type="ORF">CR164_03815</name>
</gene>
<dbReference type="GO" id="GO:0005737">
    <property type="term" value="C:cytoplasm"/>
    <property type="evidence" value="ECO:0007669"/>
    <property type="project" value="UniProtKB-SubCell"/>
</dbReference>
<evidence type="ECO:0000256" key="5">
    <source>
        <dbReference type="ARBA" id="ARBA00022842"/>
    </source>
</evidence>
<comment type="caution">
    <text evidence="11">The sequence shown here is derived from an EMBL/GenBank/DDBJ whole genome shotgun (WGS) entry which is preliminary data.</text>
</comment>
<dbReference type="InterPro" id="IPR029044">
    <property type="entry name" value="Nucleotide-diphossugar_trans"/>
</dbReference>
<name>A0A317T833_9CHLB</name>
<dbReference type="EMBL" id="PDNZ01000002">
    <property type="protein sequence ID" value="PWW82873.1"/>
    <property type="molecule type" value="Genomic_DNA"/>
</dbReference>
<keyword evidence="12" id="KW-1185">Reference proteome</keyword>
<dbReference type="Gene3D" id="3.40.50.300">
    <property type="entry name" value="P-loop containing nucleotide triphosphate hydrolases"/>
    <property type="match status" value="1"/>
</dbReference>
<dbReference type="GO" id="GO:0005525">
    <property type="term" value="F:GTP binding"/>
    <property type="evidence" value="ECO:0007669"/>
    <property type="project" value="UniProtKB-UniRule"/>
</dbReference>
<evidence type="ECO:0000259" key="10">
    <source>
        <dbReference type="Pfam" id="PF12804"/>
    </source>
</evidence>
<comment type="similarity">
    <text evidence="8">Belongs to the MobA family.</text>
</comment>
<dbReference type="GO" id="GO:0061603">
    <property type="term" value="F:molybdenum cofactor guanylyltransferase activity"/>
    <property type="evidence" value="ECO:0007669"/>
    <property type="project" value="UniProtKB-EC"/>
</dbReference>
<accession>A0A317T833</accession>
<dbReference type="SUPFAM" id="SSF53448">
    <property type="entry name" value="Nucleotide-diphospho-sugar transferases"/>
    <property type="match status" value="1"/>
</dbReference>
<evidence type="ECO:0000256" key="2">
    <source>
        <dbReference type="ARBA" id="ARBA00022679"/>
    </source>
</evidence>
<evidence type="ECO:0000259" key="9">
    <source>
        <dbReference type="Pfam" id="PF03205"/>
    </source>
</evidence>
<reference evidence="12" key="1">
    <citation type="submission" date="2017-10" db="EMBL/GenBank/DDBJ databases">
        <authorList>
            <person name="Gaisin V.A."/>
            <person name="Rysina M.S."/>
            <person name="Grouzdev D.S."/>
        </authorList>
    </citation>
    <scope>NUCLEOTIDE SEQUENCE [LARGE SCALE GENOMIC DNA]</scope>
    <source>
        <strain evidence="12">V1</strain>
    </source>
</reference>
<comment type="cofactor">
    <cofactor evidence="8">
        <name>Mg(2+)</name>
        <dbReference type="ChEBI" id="CHEBI:18420"/>
    </cofactor>
</comment>
<evidence type="ECO:0000256" key="8">
    <source>
        <dbReference type="HAMAP-Rule" id="MF_00316"/>
    </source>
</evidence>
<evidence type="ECO:0000256" key="6">
    <source>
        <dbReference type="ARBA" id="ARBA00023134"/>
    </source>
</evidence>
<organism evidence="11 12">
    <name type="scientific">Prosthecochloris marina</name>
    <dbReference type="NCBI Taxonomy" id="2017681"/>
    <lineage>
        <taxon>Bacteria</taxon>
        <taxon>Pseudomonadati</taxon>
        <taxon>Chlorobiota</taxon>
        <taxon>Chlorobiia</taxon>
        <taxon>Chlorobiales</taxon>
        <taxon>Chlorobiaceae</taxon>
        <taxon>Prosthecochloris</taxon>
    </lineage>
</organism>
<keyword evidence="5 8" id="KW-0460">Magnesium</keyword>
<comment type="caution">
    <text evidence="8">Lacks conserved residue(s) required for the propagation of feature annotation.</text>
</comment>
<comment type="function">
    <text evidence="8">Transfers a GMP moiety from GTP to Mo-molybdopterin (Mo-MPT) cofactor (Moco or molybdenum cofactor) to form Mo-molybdopterin guanine dinucleotide (Mo-MGD) cofactor.</text>
</comment>
<dbReference type="InterPro" id="IPR027417">
    <property type="entry name" value="P-loop_NTPase"/>
</dbReference>
<keyword evidence="7 8" id="KW-0501">Molybdenum cofactor biosynthesis</keyword>
<dbReference type="NCBIfam" id="NF011059">
    <property type="entry name" value="PRK14490.1"/>
    <property type="match status" value="1"/>
</dbReference>
<dbReference type="CDD" id="cd03116">
    <property type="entry name" value="MobB"/>
    <property type="match status" value="1"/>
</dbReference>
<comment type="subcellular location">
    <subcellularLocation>
        <location evidence="8">Cytoplasm</location>
    </subcellularLocation>
</comment>
<dbReference type="HAMAP" id="MF_00316">
    <property type="entry name" value="MobA"/>
    <property type="match status" value="1"/>
</dbReference>
<dbReference type="InterPro" id="IPR004435">
    <property type="entry name" value="MobB_dom"/>
</dbReference>
<sequence length="375" mass="42001">MNITPDVTFHPFEIAFCGFSNSGKTTLISRLVSLFSKSYSVGYYKHGCHRFDIDREGKDSFVVSQSGATTVMLSDPERHALVSNAGSDPLLEKTGLLHADFLLVEGLKELPLPKLVVVDRDHRILDLLGKKTLKNVIALIAPDPASIPDAYGLPVFHRDRTEEIAEFILTFFHGMVSNRQLFGLVLAGGESKRMGEDKALLTYHTEVQIEHTAAMLLKHCKEVYLSCRYDQQNSYSKYGIPLVPDSYLGIGPLGGLLSAQKRFPEASWLVTACDLPFLDHTLLGELVVERNPFSFATAYHHAGRKPEPLCTIYEPKSRLPLILRHATGNNSLRSFLEDSRIHYLSIKDPRSLHNINTPEERKQVIESLSMRGKTQ</sequence>
<dbReference type="Pfam" id="PF12804">
    <property type="entry name" value="NTP_transf_3"/>
    <property type="match status" value="1"/>
</dbReference>
<keyword evidence="3 8" id="KW-0479">Metal-binding</keyword>
<evidence type="ECO:0000256" key="4">
    <source>
        <dbReference type="ARBA" id="ARBA00022741"/>
    </source>
</evidence>
<evidence type="ECO:0000256" key="7">
    <source>
        <dbReference type="ARBA" id="ARBA00023150"/>
    </source>
</evidence>
<dbReference type="InterPro" id="IPR013482">
    <property type="entry name" value="Molybde_CF_guanTrfase"/>
</dbReference>
<feature type="binding site" evidence="8">
    <location>
        <begin position="186"/>
        <end position="188"/>
    </location>
    <ligand>
        <name>GTP</name>
        <dbReference type="ChEBI" id="CHEBI:37565"/>
    </ligand>
</feature>
<dbReference type="SUPFAM" id="SSF52540">
    <property type="entry name" value="P-loop containing nucleoside triphosphate hydrolases"/>
    <property type="match status" value="1"/>
</dbReference>
<feature type="binding site" evidence="8">
    <location>
        <position position="198"/>
    </location>
    <ligand>
        <name>GTP</name>
        <dbReference type="ChEBI" id="CHEBI:37565"/>
    </ligand>
</feature>
<dbReference type="RefSeq" id="WP_110022588.1">
    <property type="nucleotide sequence ID" value="NZ_PDNZ01000002.1"/>
</dbReference>
<feature type="binding site" evidence="8">
    <location>
        <position position="245"/>
    </location>
    <ligand>
        <name>GTP</name>
        <dbReference type="ChEBI" id="CHEBI:37565"/>
    </ligand>
</feature>
<keyword evidence="2 8" id="KW-0808">Transferase</keyword>
<dbReference type="Pfam" id="PF03205">
    <property type="entry name" value="MobB"/>
    <property type="match status" value="1"/>
</dbReference>